<dbReference type="RefSeq" id="WP_386054476.1">
    <property type="nucleotide sequence ID" value="NZ_JBHTKH010000018.1"/>
</dbReference>
<comment type="caution">
    <text evidence="1">The sequence shown here is derived from an EMBL/GenBank/DDBJ whole genome shotgun (WGS) entry which is preliminary data.</text>
</comment>
<protein>
    <recommendedName>
        <fullName evidence="3">Penicillin-binding protein transpeptidase domain-containing protein</fullName>
    </recommendedName>
</protein>
<reference evidence="2" key="1">
    <citation type="journal article" date="2019" name="Int. J. Syst. Evol. Microbiol.">
        <title>The Global Catalogue of Microorganisms (GCM) 10K type strain sequencing project: providing services to taxonomists for standard genome sequencing and annotation.</title>
        <authorList>
            <consortium name="The Broad Institute Genomics Platform"/>
            <consortium name="The Broad Institute Genome Sequencing Center for Infectious Disease"/>
            <person name="Wu L."/>
            <person name="Ma J."/>
        </authorList>
    </citation>
    <scope>NUCLEOTIDE SEQUENCE [LARGE SCALE GENOMIC DNA]</scope>
    <source>
        <strain evidence="2">CCUG 57508</strain>
    </source>
</reference>
<sequence>MGNPVNPTRHMFNVSMAGRSCASMTGACYTAPIWRRIMDGVLSGEPVEAMP</sequence>
<evidence type="ECO:0000313" key="1">
    <source>
        <dbReference type="EMBL" id="MFD1056378.1"/>
    </source>
</evidence>
<dbReference type="EMBL" id="JBHTKH010000018">
    <property type="protein sequence ID" value="MFD1056378.1"/>
    <property type="molecule type" value="Genomic_DNA"/>
</dbReference>
<name>A0ABW3N0A7_9MICO</name>
<proteinExistence type="predicted"/>
<evidence type="ECO:0000313" key="2">
    <source>
        <dbReference type="Proteomes" id="UP001597046"/>
    </source>
</evidence>
<organism evidence="1 2">
    <name type="scientific">Terrabacter terrigena</name>
    <dbReference type="NCBI Taxonomy" id="574718"/>
    <lineage>
        <taxon>Bacteria</taxon>
        <taxon>Bacillati</taxon>
        <taxon>Actinomycetota</taxon>
        <taxon>Actinomycetes</taxon>
        <taxon>Micrococcales</taxon>
        <taxon>Intrasporangiaceae</taxon>
        <taxon>Terrabacter</taxon>
    </lineage>
</organism>
<dbReference type="Proteomes" id="UP001597046">
    <property type="component" value="Unassembled WGS sequence"/>
</dbReference>
<evidence type="ECO:0008006" key="3">
    <source>
        <dbReference type="Google" id="ProtNLM"/>
    </source>
</evidence>
<gene>
    <name evidence="1" type="ORF">ACFQ2V_18860</name>
</gene>
<keyword evidence="2" id="KW-1185">Reference proteome</keyword>
<accession>A0ABW3N0A7</accession>